<dbReference type="EMBL" id="AP023359">
    <property type="protein sequence ID" value="BCJ67901.1"/>
    <property type="molecule type" value="Genomic_DNA"/>
</dbReference>
<feature type="transmembrane region" description="Helical" evidence="1">
    <location>
        <begin position="12"/>
        <end position="42"/>
    </location>
</feature>
<keyword evidence="1" id="KW-0472">Membrane</keyword>
<organism evidence="2 3">
    <name type="scientific">Polymorphospora rubra</name>
    <dbReference type="NCBI Taxonomy" id="338584"/>
    <lineage>
        <taxon>Bacteria</taxon>
        <taxon>Bacillati</taxon>
        <taxon>Actinomycetota</taxon>
        <taxon>Actinomycetes</taxon>
        <taxon>Micromonosporales</taxon>
        <taxon>Micromonosporaceae</taxon>
        <taxon>Polymorphospora</taxon>
    </lineage>
</organism>
<feature type="transmembrane region" description="Helical" evidence="1">
    <location>
        <begin position="54"/>
        <end position="74"/>
    </location>
</feature>
<evidence type="ECO:0000313" key="2">
    <source>
        <dbReference type="EMBL" id="BCJ67901.1"/>
    </source>
</evidence>
<evidence type="ECO:0000313" key="3">
    <source>
        <dbReference type="Proteomes" id="UP000680866"/>
    </source>
</evidence>
<feature type="transmembrane region" description="Helical" evidence="1">
    <location>
        <begin position="94"/>
        <end position="119"/>
    </location>
</feature>
<reference evidence="2" key="1">
    <citation type="submission" date="2020-08" db="EMBL/GenBank/DDBJ databases">
        <title>Whole genome shotgun sequence of Polymorphospora rubra NBRC 101157.</title>
        <authorList>
            <person name="Komaki H."/>
            <person name="Tamura T."/>
        </authorList>
    </citation>
    <scope>NUCLEOTIDE SEQUENCE</scope>
    <source>
        <strain evidence="2">NBRC 101157</strain>
    </source>
</reference>
<dbReference type="Proteomes" id="UP000680866">
    <property type="component" value="Chromosome"/>
</dbReference>
<dbReference type="PANTHER" id="PTHR39165">
    <property type="entry name" value="IG HYPOTHETICAL 17883"/>
    <property type="match status" value="1"/>
</dbReference>
<dbReference type="RefSeq" id="WP_212817147.1">
    <property type="nucleotide sequence ID" value="NZ_AP023359.1"/>
</dbReference>
<name>A0A810N2L8_9ACTN</name>
<dbReference type="AlphaFoldDB" id="A0A810N2L8"/>
<protein>
    <submittedName>
        <fullName evidence="2">Membrane protein</fullName>
    </submittedName>
</protein>
<dbReference type="KEGG" id="pry:Prubr_49220"/>
<dbReference type="PANTHER" id="PTHR39165:SF1">
    <property type="entry name" value="DUF456 DOMAIN-CONTAINING PROTEIN"/>
    <property type="match status" value="1"/>
</dbReference>
<proteinExistence type="predicted"/>
<dbReference type="Pfam" id="PF04306">
    <property type="entry name" value="DUF456"/>
    <property type="match status" value="1"/>
</dbReference>
<dbReference type="InterPro" id="IPR007403">
    <property type="entry name" value="DUF456"/>
</dbReference>
<evidence type="ECO:0000256" key="1">
    <source>
        <dbReference type="SAM" id="Phobius"/>
    </source>
</evidence>
<keyword evidence="3" id="KW-1185">Reference proteome</keyword>
<accession>A0A810N2L8</accession>
<keyword evidence="1" id="KW-0812">Transmembrane</keyword>
<gene>
    <name evidence="2" type="ORF">Prubr_49220</name>
</gene>
<feature type="transmembrane region" description="Helical" evidence="1">
    <location>
        <begin position="140"/>
        <end position="165"/>
    </location>
</feature>
<keyword evidence="1" id="KW-1133">Transmembrane helix</keyword>
<sequence length="166" mass="17265">MNLAETDTLVTFIAGVAIVIGILGVIVPVLPGLPLCWGGVLLWAIFADGGWAKWVVLAVATVIAVVGAVVQYSWPGRNLKRSGVPNRTLLIGGLLGLVGFFVVPVVGLILGFVLGVWLAERMRLGDNQSAWPSTKNALKAAGLSMLIELGAALGIAFVWVVGLIVA</sequence>